<dbReference type="Pfam" id="PF00560">
    <property type="entry name" value="LRR_1"/>
    <property type="match status" value="3"/>
</dbReference>
<protein>
    <recommendedName>
        <fullName evidence="11">Leucine-rich repeat-containing N-terminal plant-type domain-containing protein</fullName>
    </recommendedName>
</protein>
<dbReference type="InterPro" id="IPR001611">
    <property type="entry name" value="Leu-rich_rpt"/>
</dbReference>
<dbReference type="SUPFAM" id="SSF52058">
    <property type="entry name" value="L domain-like"/>
    <property type="match status" value="1"/>
</dbReference>
<sequence>METSFVFIFTFLLMQRFGSSITATSSNVTCVEEERRSLLAIKHKITDKHNRLSTWSGVECCEWRGIGCDSRNCLVVKLDLRNPMSLEDLQYSLWSWEDEKWLEGELSPCLQNLKHLRYLDLSMNNFSAPIVDDLRWVSSLSSLRYLDLSGIIIDGHIDWFHPVNTSIRGALPEWFESILSHIVYLDLSNNQIVVNLSNNCFTGNIPVDLCKAPSILVLDLSQNKLSGRLPGCLGNLSGLQALDLSNNTITGLVPSLTRLATMDIGYNFLAGDIPFWIGENLLRLRFLNLQSNKFTGNDGLCGPPLSRSCKRDNSSYEHASKVEAQDEDEDF</sequence>
<keyword evidence="10" id="KW-0732">Signal</keyword>
<keyword evidence="3" id="KW-0433">Leucine-rich repeat</keyword>
<dbReference type="PANTHER" id="PTHR48062:SF21">
    <property type="entry name" value="RECEPTOR-LIKE PROTEIN 12"/>
    <property type="match status" value="1"/>
</dbReference>
<dbReference type="AlphaFoldDB" id="A0A5N6LS49"/>
<gene>
    <name evidence="12" type="ORF">E3N88_37778</name>
</gene>
<evidence type="ECO:0000313" key="13">
    <source>
        <dbReference type="Proteomes" id="UP000326396"/>
    </source>
</evidence>
<keyword evidence="8" id="KW-0325">Glycoprotein</keyword>
<evidence type="ECO:0000256" key="1">
    <source>
        <dbReference type="ARBA" id="ARBA00004251"/>
    </source>
</evidence>
<dbReference type="InterPro" id="IPR051502">
    <property type="entry name" value="RLP_Defense_Trigger"/>
</dbReference>
<feature type="domain" description="Leucine-rich repeat-containing N-terminal plant-type" evidence="11">
    <location>
        <begin position="32"/>
        <end position="69"/>
    </location>
</feature>
<dbReference type="PANTHER" id="PTHR48062">
    <property type="entry name" value="RECEPTOR-LIKE PROTEIN 14"/>
    <property type="match status" value="1"/>
</dbReference>
<dbReference type="Proteomes" id="UP000326396">
    <property type="component" value="Linkage Group LG8"/>
</dbReference>
<dbReference type="SMART" id="SM00369">
    <property type="entry name" value="LRR_TYP"/>
    <property type="match status" value="2"/>
</dbReference>
<dbReference type="OrthoDB" id="1937783at2759"/>
<dbReference type="Pfam" id="PF13516">
    <property type="entry name" value="LRR_6"/>
    <property type="match status" value="1"/>
</dbReference>
<dbReference type="InterPro" id="IPR003591">
    <property type="entry name" value="Leu-rich_rpt_typical-subtyp"/>
</dbReference>
<comment type="caution">
    <text evidence="12">The sequence shown here is derived from an EMBL/GenBank/DDBJ whole genome shotgun (WGS) entry which is preliminary data.</text>
</comment>
<feature type="region of interest" description="Disordered" evidence="9">
    <location>
        <begin position="308"/>
        <end position="331"/>
    </location>
</feature>
<proteinExistence type="inferred from homology"/>
<evidence type="ECO:0000256" key="10">
    <source>
        <dbReference type="SAM" id="SignalP"/>
    </source>
</evidence>
<accession>A0A5N6LS49</accession>
<keyword evidence="13" id="KW-1185">Reference proteome</keyword>
<reference evidence="12 13" key="1">
    <citation type="submission" date="2019-05" db="EMBL/GenBank/DDBJ databases">
        <title>Mikania micrantha, genome provides insights into the molecular mechanism of rapid growth.</title>
        <authorList>
            <person name="Liu B."/>
        </authorList>
    </citation>
    <scope>NUCLEOTIDE SEQUENCE [LARGE SCALE GENOMIC DNA]</scope>
    <source>
        <strain evidence="12">NLD-2019</strain>
        <tissue evidence="12">Leaf</tissue>
    </source>
</reference>
<evidence type="ECO:0000259" key="11">
    <source>
        <dbReference type="Pfam" id="PF08263"/>
    </source>
</evidence>
<keyword evidence="7" id="KW-0472">Membrane</keyword>
<feature type="compositionally biased region" description="Basic and acidic residues" evidence="9">
    <location>
        <begin position="309"/>
        <end position="324"/>
    </location>
</feature>
<evidence type="ECO:0000256" key="4">
    <source>
        <dbReference type="ARBA" id="ARBA00022692"/>
    </source>
</evidence>
<dbReference type="InterPro" id="IPR032675">
    <property type="entry name" value="LRR_dom_sf"/>
</dbReference>
<dbReference type="Pfam" id="PF08263">
    <property type="entry name" value="LRRNT_2"/>
    <property type="match status" value="1"/>
</dbReference>
<evidence type="ECO:0000256" key="8">
    <source>
        <dbReference type="ARBA" id="ARBA00023180"/>
    </source>
</evidence>
<evidence type="ECO:0000256" key="9">
    <source>
        <dbReference type="SAM" id="MobiDB-lite"/>
    </source>
</evidence>
<dbReference type="InterPro" id="IPR013210">
    <property type="entry name" value="LRR_N_plant-typ"/>
</dbReference>
<feature type="signal peptide" evidence="10">
    <location>
        <begin position="1"/>
        <end position="20"/>
    </location>
</feature>
<evidence type="ECO:0000256" key="7">
    <source>
        <dbReference type="ARBA" id="ARBA00023136"/>
    </source>
</evidence>
<dbReference type="PROSITE" id="PS51450">
    <property type="entry name" value="LRR"/>
    <property type="match status" value="1"/>
</dbReference>
<dbReference type="GO" id="GO:0005886">
    <property type="term" value="C:plasma membrane"/>
    <property type="evidence" value="ECO:0007669"/>
    <property type="project" value="UniProtKB-SubCell"/>
</dbReference>
<organism evidence="12 13">
    <name type="scientific">Mikania micrantha</name>
    <name type="common">bitter vine</name>
    <dbReference type="NCBI Taxonomy" id="192012"/>
    <lineage>
        <taxon>Eukaryota</taxon>
        <taxon>Viridiplantae</taxon>
        <taxon>Streptophyta</taxon>
        <taxon>Embryophyta</taxon>
        <taxon>Tracheophyta</taxon>
        <taxon>Spermatophyta</taxon>
        <taxon>Magnoliopsida</taxon>
        <taxon>eudicotyledons</taxon>
        <taxon>Gunneridae</taxon>
        <taxon>Pentapetalae</taxon>
        <taxon>asterids</taxon>
        <taxon>campanulids</taxon>
        <taxon>Asterales</taxon>
        <taxon>Asteraceae</taxon>
        <taxon>Asteroideae</taxon>
        <taxon>Heliantheae alliance</taxon>
        <taxon>Eupatorieae</taxon>
        <taxon>Mikania</taxon>
    </lineage>
</organism>
<dbReference type="PRINTS" id="PR00019">
    <property type="entry name" value="LEURICHRPT"/>
</dbReference>
<keyword evidence="5" id="KW-0677">Repeat</keyword>
<evidence type="ECO:0000256" key="2">
    <source>
        <dbReference type="ARBA" id="ARBA00009592"/>
    </source>
</evidence>
<comment type="similarity">
    <text evidence="2">Belongs to the RLP family.</text>
</comment>
<evidence type="ECO:0000256" key="3">
    <source>
        <dbReference type="ARBA" id="ARBA00022614"/>
    </source>
</evidence>
<evidence type="ECO:0000256" key="5">
    <source>
        <dbReference type="ARBA" id="ARBA00022737"/>
    </source>
</evidence>
<name>A0A5N6LS49_9ASTR</name>
<dbReference type="EMBL" id="SZYD01000018">
    <property type="protein sequence ID" value="KAD2804401.1"/>
    <property type="molecule type" value="Genomic_DNA"/>
</dbReference>
<feature type="chain" id="PRO_5024294522" description="Leucine-rich repeat-containing N-terminal plant-type domain-containing protein" evidence="10">
    <location>
        <begin position="21"/>
        <end position="331"/>
    </location>
</feature>
<dbReference type="GO" id="GO:0051707">
    <property type="term" value="P:response to other organism"/>
    <property type="evidence" value="ECO:0007669"/>
    <property type="project" value="UniProtKB-ARBA"/>
</dbReference>
<keyword evidence="4" id="KW-0812">Transmembrane</keyword>
<keyword evidence="6" id="KW-1133">Transmembrane helix</keyword>
<evidence type="ECO:0000313" key="12">
    <source>
        <dbReference type="EMBL" id="KAD2804401.1"/>
    </source>
</evidence>
<dbReference type="GO" id="GO:0006952">
    <property type="term" value="P:defense response"/>
    <property type="evidence" value="ECO:0007669"/>
    <property type="project" value="UniProtKB-ARBA"/>
</dbReference>
<dbReference type="Gene3D" id="3.80.10.10">
    <property type="entry name" value="Ribonuclease Inhibitor"/>
    <property type="match status" value="2"/>
</dbReference>
<comment type="subcellular location">
    <subcellularLocation>
        <location evidence="1">Cell membrane</location>
        <topology evidence="1">Single-pass type I membrane protein</topology>
    </subcellularLocation>
</comment>
<evidence type="ECO:0000256" key="6">
    <source>
        <dbReference type="ARBA" id="ARBA00022989"/>
    </source>
</evidence>